<sequence>MSQNAADNGNRQFILVQLPEPLDPAKAEQKTAADFCDSLGVPRNIAELTKERLRRAGAKVKAENPMFAGDTGFRVFKLDSSNLTGWDSDAARADLPGTLLRAEDNIKSGRTDTDVLYEVLLKLGLPLTTLIEERTVAGLPVQMVGGGVLMACLARRITAAQVPELGRGMADWLEAENAAGEAHVLFLDSAFENDTAKLNLGKYLTQRAEMLGRNWVVRSL</sequence>
<dbReference type="RefSeq" id="WP_184030790.1">
    <property type="nucleotide sequence ID" value="NZ_JACHFN010000013.1"/>
</dbReference>
<proteinExistence type="predicted"/>
<evidence type="ECO:0000313" key="2">
    <source>
        <dbReference type="Proteomes" id="UP000525389"/>
    </source>
</evidence>
<protein>
    <recommendedName>
        <fullName evidence="3">Site-specific DNA-methyltransferase</fullName>
    </recommendedName>
</protein>
<evidence type="ECO:0008006" key="3">
    <source>
        <dbReference type="Google" id="ProtNLM"/>
    </source>
</evidence>
<reference evidence="1 2" key="1">
    <citation type="submission" date="2020-08" db="EMBL/GenBank/DDBJ databases">
        <title>Genomic Encyclopedia of Type Strains, Phase IV (KMG-IV): sequencing the most valuable type-strain genomes for metagenomic binning, comparative biology and taxonomic classification.</title>
        <authorList>
            <person name="Goeker M."/>
        </authorList>
    </citation>
    <scope>NUCLEOTIDE SEQUENCE [LARGE SCALE GENOMIC DNA]</scope>
    <source>
        <strain evidence="1 2">DSM 101791</strain>
    </source>
</reference>
<name>A0A7W8GHE3_9DEIO</name>
<dbReference type="Proteomes" id="UP000525389">
    <property type="component" value="Unassembled WGS sequence"/>
</dbReference>
<keyword evidence="2" id="KW-1185">Reference proteome</keyword>
<dbReference type="EMBL" id="JACHFN010000013">
    <property type="protein sequence ID" value="MBB5235513.1"/>
    <property type="molecule type" value="Genomic_DNA"/>
</dbReference>
<dbReference type="AlphaFoldDB" id="A0A7W8GHE3"/>
<accession>A0A7W8GHE3</accession>
<evidence type="ECO:0000313" key="1">
    <source>
        <dbReference type="EMBL" id="MBB5235513.1"/>
    </source>
</evidence>
<gene>
    <name evidence="1" type="ORF">HNQ09_002970</name>
</gene>
<comment type="caution">
    <text evidence="1">The sequence shown here is derived from an EMBL/GenBank/DDBJ whole genome shotgun (WGS) entry which is preliminary data.</text>
</comment>
<organism evidence="1 2">
    <name type="scientific">Deinococcus budaensis</name>
    <dbReference type="NCBI Taxonomy" id="1665626"/>
    <lineage>
        <taxon>Bacteria</taxon>
        <taxon>Thermotogati</taxon>
        <taxon>Deinococcota</taxon>
        <taxon>Deinococci</taxon>
        <taxon>Deinococcales</taxon>
        <taxon>Deinococcaceae</taxon>
        <taxon>Deinococcus</taxon>
    </lineage>
</organism>